<dbReference type="EMBL" id="CP011509">
    <property type="protein sequence ID" value="AKJ07494.1"/>
    <property type="molecule type" value="Genomic_DNA"/>
</dbReference>
<protein>
    <submittedName>
        <fullName evidence="2">Uncharacterized protein</fullName>
    </submittedName>
</protein>
<feature type="chain" id="PRO_5042056954" evidence="1">
    <location>
        <begin position="20"/>
        <end position="421"/>
    </location>
</feature>
<evidence type="ECO:0000313" key="4">
    <source>
        <dbReference type="Proteomes" id="UP000035579"/>
    </source>
</evidence>
<name>A0AAC8QHL4_9BACT</name>
<evidence type="ECO:0000256" key="1">
    <source>
        <dbReference type="SAM" id="SignalP"/>
    </source>
</evidence>
<proteinExistence type="predicted"/>
<dbReference type="Proteomes" id="UP000256345">
    <property type="component" value="Unassembled WGS sequence"/>
</dbReference>
<dbReference type="InterPro" id="IPR029058">
    <property type="entry name" value="AB_hydrolase_fold"/>
</dbReference>
<dbReference type="SUPFAM" id="SSF53474">
    <property type="entry name" value="alpha/beta-Hydrolases"/>
    <property type="match status" value="1"/>
</dbReference>
<accession>A0AAC8QHL4</accession>
<reference evidence="3 5" key="2">
    <citation type="submission" date="2018-08" db="EMBL/GenBank/DDBJ databases">
        <title>Genomic Encyclopedia of Archaeal and Bacterial Type Strains, Phase II (KMG-II): from individual species to whole genera.</title>
        <authorList>
            <person name="Goeker M."/>
        </authorList>
    </citation>
    <scope>NUCLEOTIDE SEQUENCE [LARGE SCALE GENOMIC DNA]</scope>
    <source>
        <strain evidence="3 5">DSM 2261</strain>
    </source>
</reference>
<dbReference type="KEGG" id="age:AA314_09120"/>
<evidence type="ECO:0000313" key="5">
    <source>
        <dbReference type="Proteomes" id="UP000256345"/>
    </source>
</evidence>
<organism evidence="2 4">
    <name type="scientific">Archangium gephyra</name>
    <dbReference type="NCBI Taxonomy" id="48"/>
    <lineage>
        <taxon>Bacteria</taxon>
        <taxon>Pseudomonadati</taxon>
        <taxon>Myxococcota</taxon>
        <taxon>Myxococcia</taxon>
        <taxon>Myxococcales</taxon>
        <taxon>Cystobacterineae</taxon>
        <taxon>Archangiaceae</taxon>
        <taxon>Archangium</taxon>
    </lineage>
</organism>
<sequence>MSRLGLAIAVLVACTPALASSLTRTEAEQLASVSAPFAVTREHVTGDIYHYQFDLRAGSTPNARVRVHRVVRELSPWRPRPAPHAVMLLHGDFANFVTNFVPSLGNPASPAPGLAPYLVSRGIDVWGVDRRWTLPSADGDISDLGGMGVHQAIGDTAVALAFARATRTVTDRAPGRIVLGGFSHGAQLTYAYAAADGRHVSAIAALDIYYDIAPEDAELRALACANAAAGREALAQGVTDSSNSFFITAGQLARSAPEEPSPLFPSYTNRGVLLTLAGLTWWFAPYTPLYHLSAPSLDAEGHVTGLRESSEDRVSAWFASAPPHQSMRETADFDEIWCGTSPRPELAKIRVPLFYLGAAGGFGDHGLYSTTRVSSSDVTTLVIHRFGPERVAEDFGHGELLYAEDAPALAWGPLAAWLLAR</sequence>
<feature type="signal peptide" evidence="1">
    <location>
        <begin position="1"/>
        <end position="19"/>
    </location>
</feature>
<gene>
    <name evidence="2" type="ORF">AA314_09120</name>
    <name evidence="3" type="ORF">ATI61_12360</name>
</gene>
<dbReference type="EMBL" id="QUMU01000023">
    <property type="protein sequence ID" value="REG19109.1"/>
    <property type="molecule type" value="Genomic_DNA"/>
</dbReference>
<reference evidence="2 4" key="1">
    <citation type="submission" date="2015-05" db="EMBL/GenBank/DDBJ databases">
        <title>Genome assembly of Archangium gephyra DSM 2261.</title>
        <authorList>
            <person name="Sharma G."/>
            <person name="Subramanian S."/>
        </authorList>
    </citation>
    <scope>NUCLEOTIDE SEQUENCE [LARGE SCALE GENOMIC DNA]</scope>
    <source>
        <strain evidence="2 4">DSM 2261</strain>
    </source>
</reference>
<keyword evidence="1" id="KW-0732">Signal</keyword>
<dbReference type="Gene3D" id="3.40.50.1820">
    <property type="entry name" value="alpha/beta hydrolase"/>
    <property type="match status" value="1"/>
</dbReference>
<dbReference type="AlphaFoldDB" id="A0AAC8QHL4"/>
<keyword evidence="5" id="KW-1185">Reference proteome</keyword>
<evidence type="ECO:0000313" key="3">
    <source>
        <dbReference type="EMBL" id="REG19109.1"/>
    </source>
</evidence>
<evidence type="ECO:0000313" key="2">
    <source>
        <dbReference type="EMBL" id="AKJ07494.1"/>
    </source>
</evidence>
<dbReference type="Proteomes" id="UP000035579">
    <property type="component" value="Chromosome"/>
</dbReference>
<dbReference type="RefSeq" id="WP_047860502.1">
    <property type="nucleotide sequence ID" value="NZ_CP011509.1"/>
</dbReference>